<dbReference type="GO" id="GO:0097361">
    <property type="term" value="C:cytosolic [4Fe-4S] assembly targeting complex"/>
    <property type="evidence" value="ECO:0007669"/>
    <property type="project" value="TreeGrafter"/>
</dbReference>
<evidence type="ECO:0000313" key="3">
    <source>
        <dbReference type="Proteomes" id="UP000692954"/>
    </source>
</evidence>
<dbReference type="PROSITE" id="PS50294">
    <property type="entry name" value="WD_REPEATS_REGION"/>
    <property type="match status" value="2"/>
</dbReference>
<evidence type="ECO:0000313" key="2">
    <source>
        <dbReference type="EMBL" id="CAD8129427.1"/>
    </source>
</evidence>
<name>A0A8S1RPT3_9CILI</name>
<comment type="caution">
    <text evidence="2">The sequence shown here is derived from an EMBL/GenBank/DDBJ whole genome shotgun (WGS) entry which is preliminary data.</text>
</comment>
<keyword evidence="1" id="KW-0853">WD repeat</keyword>
<dbReference type="InterPro" id="IPR001680">
    <property type="entry name" value="WD40_rpt"/>
</dbReference>
<dbReference type="AlphaFoldDB" id="A0A8S1RPT3"/>
<dbReference type="PROSITE" id="PS50082">
    <property type="entry name" value="WD_REPEATS_2"/>
    <property type="match status" value="2"/>
</dbReference>
<dbReference type="OrthoDB" id="6252103at2759"/>
<reference evidence="2" key="1">
    <citation type="submission" date="2021-01" db="EMBL/GenBank/DDBJ databases">
        <authorList>
            <consortium name="Genoscope - CEA"/>
            <person name="William W."/>
        </authorList>
    </citation>
    <scope>NUCLEOTIDE SEQUENCE</scope>
</reference>
<dbReference type="PANTHER" id="PTHR19920">
    <property type="entry name" value="WD40 PROTEIN CIAO1"/>
    <property type="match status" value="1"/>
</dbReference>
<accession>A0A8S1RPT3</accession>
<organism evidence="2 3">
    <name type="scientific">Paramecium sonneborni</name>
    <dbReference type="NCBI Taxonomy" id="65129"/>
    <lineage>
        <taxon>Eukaryota</taxon>
        <taxon>Sar</taxon>
        <taxon>Alveolata</taxon>
        <taxon>Ciliophora</taxon>
        <taxon>Intramacronucleata</taxon>
        <taxon>Oligohymenophorea</taxon>
        <taxon>Peniculida</taxon>
        <taxon>Parameciidae</taxon>
        <taxon>Paramecium</taxon>
    </lineage>
</organism>
<proteinExistence type="predicted"/>
<dbReference type="PANTHER" id="PTHR19920:SF0">
    <property type="entry name" value="CYTOSOLIC IRON-SULFUR PROTEIN ASSEMBLY PROTEIN CIAO1-RELATED"/>
    <property type="match status" value="1"/>
</dbReference>
<keyword evidence="3" id="KW-1185">Reference proteome</keyword>
<dbReference type="Proteomes" id="UP000692954">
    <property type="component" value="Unassembled WGS sequence"/>
</dbReference>
<evidence type="ECO:0000256" key="1">
    <source>
        <dbReference type="PROSITE-ProRule" id="PRU00221"/>
    </source>
</evidence>
<dbReference type="EMBL" id="CAJJDN010000222">
    <property type="protein sequence ID" value="CAD8129427.1"/>
    <property type="molecule type" value="Genomic_DNA"/>
</dbReference>
<feature type="repeat" description="WD" evidence="1">
    <location>
        <begin position="70"/>
        <end position="101"/>
    </location>
</feature>
<gene>
    <name evidence="2" type="ORF">PSON_ATCC_30995.1.T2220013</name>
</gene>
<feature type="repeat" description="WD" evidence="1">
    <location>
        <begin position="115"/>
        <end position="146"/>
    </location>
</feature>
<dbReference type="Pfam" id="PF00400">
    <property type="entry name" value="WD40"/>
    <property type="match status" value="3"/>
</dbReference>
<dbReference type="GO" id="GO:0016226">
    <property type="term" value="P:iron-sulfur cluster assembly"/>
    <property type="evidence" value="ECO:0007669"/>
    <property type="project" value="TreeGrafter"/>
</dbReference>
<dbReference type="SMART" id="SM00320">
    <property type="entry name" value="WD40"/>
    <property type="match status" value="4"/>
</dbReference>
<protein>
    <submittedName>
        <fullName evidence="2">Uncharacterized protein</fullName>
    </submittedName>
</protein>
<sequence length="333" mass="39017">MGSKCSQQKSKQFNIQNQKYQFIHRYSKKLEEWCQAIAINKNNQILLVGASSNIKIFNFNHKKIKYIQSIGGHVQGISTLAFMQQKEFFVSGSLDGILIVWPQYLVTSKKFTQKIKGHVKTITCVQLSLDSNIIITGSRDKTIKFWYRSHLDNQQYYLYQSINEHTKDVYGLSLNEQCNEVISCSEDKTILILEFKECWTVKQKIKGDGVRLCYLPNNVFVFQPYNQEHLEIYYLDTSLLYIKLKDVPIKISDYGCQPYFPALYNKNKQIIVVKNCSNVNLFTYCSKCIDLIESIDFQENWLYGTFSDDGDFLITYDYKSKELQIRECINYNK</sequence>